<organism evidence="1 2">
    <name type="scientific">Caerostris extrusa</name>
    <name type="common">Bark spider</name>
    <name type="synonym">Caerostris bankana</name>
    <dbReference type="NCBI Taxonomy" id="172846"/>
    <lineage>
        <taxon>Eukaryota</taxon>
        <taxon>Metazoa</taxon>
        <taxon>Ecdysozoa</taxon>
        <taxon>Arthropoda</taxon>
        <taxon>Chelicerata</taxon>
        <taxon>Arachnida</taxon>
        <taxon>Araneae</taxon>
        <taxon>Araneomorphae</taxon>
        <taxon>Entelegynae</taxon>
        <taxon>Araneoidea</taxon>
        <taxon>Araneidae</taxon>
        <taxon>Caerostris</taxon>
    </lineage>
</organism>
<proteinExistence type="predicted"/>
<comment type="caution">
    <text evidence="1">The sequence shown here is derived from an EMBL/GenBank/DDBJ whole genome shotgun (WGS) entry which is preliminary data.</text>
</comment>
<protein>
    <submittedName>
        <fullName evidence="1">Uncharacterized protein</fullName>
    </submittedName>
</protein>
<reference evidence="1 2" key="1">
    <citation type="submission" date="2021-06" db="EMBL/GenBank/DDBJ databases">
        <title>Caerostris extrusa draft genome.</title>
        <authorList>
            <person name="Kono N."/>
            <person name="Arakawa K."/>
        </authorList>
    </citation>
    <scope>NUCLEOTIDE SEQUENCE [LARGE SCALE GENOMIC DNA]</scope>
</reference>
<keyword evidence="2" id="KW-1185">Reference proteome</keyword>
<dbReference type="AlphaFoldDB" id="A0AAV4NT76"/>
<dbReference type="Proteomes" id="UP001054945">
    <property type="component" value="Unassembled WGS sequence"/>
</dbReference>
<sequence length="71" mass="8149">MNPDVGEEGRTTLVELRSHKMMSPPSRHAGSETVERIREESIYHFQQDCLEKTSELILQMHLKSVEPSSPK</sequence>
<name>A0AAV4NT76_CAEEX</name>
<dbReference type="EMBL" id="BPLR01003652">
    <property type="protein sequence ID" value="GIX87126.1"/>
    <property type="molecule type" value="Genomic_DNA"/>
</dbReference>
<evidence type="ECO:0000313" key="2">
    <source>
        <dbReference type="Proteomes" id="UP001054945"/>
    </source>
</evidence>
<gene>
    <name evidence="1" type="ORF">CEXT_4651</name>
</gene>
<evidence type="ECO:0000313" key="1">
    <source>
        <dbReference type="EMBL" id="GIX87126.1"/>
    </source>
</evidence>
<accession>A0AAV4NT76</accession>